<dbReference type="KEGG" id="mgod:E7746_12685"/>
<dbReference type="EMBL" id="CP039393">
    <property type="protein sequence ID" value="QCD36674.1"/>
    <property type="molecule type" value="Genomic_DNA"/>
</dbReference>
<comment type="subcellular location">
    <subcellularLocation>
        <location evidence="1">Membrane</location>
        <topology evidence="1">Multi-pass membrane protein</topology>
    </subcellularLocation>
</comment>
<dbReference type="Pfam" id="PF00892">
    <property type="entry name" value="EamA"/>
    <property type="match status" value="2"/>
</dbReference>
<keyword evidence="3 6" id="KW-0812">Transmembrane</keyword>
<evidence type="ECO:0000313" key="9">
    <source>
        <dbReference type="Proteomes" id="UP000297031"/>
    </source>
</evidence>
<dbReference type="InterPro" id="IPR000620">
    <property type="entry name" value="EamA_dom"/>
</dbReference>
<feature type="transmembrane region" description="Helical" evidence="6">
    <location>
        <begin position="137"/>
        <end position="153"/>
    </location>
</feature>
<evidence type="ECO:0000256" key="4">
    <source>
        <dbReference type="ARBA" id="ARBA00022989"/>
    </source>
</evidence>
<name>A0A4P7VQU0_9BACT</name>
<keyword evidence="5 6" id="KW-0472">Membrane</keyword>
<keyword evidence="4 6" id="KW-1133">Transmembrane helix</keyword>
<evidence type="ECO:0000259" key="7">
    <source>
        <dbReference type="Pfam" id="PF00892"/>
    </source>
</evidence>
<gene>
    <name evidence="8" type="ORF">E7746_12685</name>
</gene>
<feature type="transmembrane region" description="Helical" evidence="6">
    <location>
        <begin position="43"/>
        <end position="61"/>
    </location>
</feature>
<feature type="transmembrane region" description="Helical" evidence="6">
    <location>
        <begin position="229"/>
        <end position="248"/>
    </location>
</feature>
<accession>A0A4P7VQU0</accession>
<dbReference type="AlphaFoldDB" id="A0A4P7VQU0"/>
<dbReference type="InterPro" id="IPR050638">
    <property type="entry name" value="AA-Vitamin_Transporters"/>
</dbReference>
<evidence type="ECO:0000256" key="5">
    <source>
        <dbReference type="ARBA" id="ARBA00023136"/>
    </source>
</evidence>
<evidence type="ECO:0000256" key="6">
    <source>
        <dbReference type="SAM" id="Phobius"/>
    </source>
</evidence>
<dbReference type="Proteomes" id="UP000297031">
    <property type="component" value="Chromosome"/>
</dbReference>
<evidence type="ECO:0000313" key="8">
    <source>
        <dbReference type="EMBL" id="QCD36674.1"/>
    </source>
</evidence>
<evidence type="ECO:0000256" key="1">
    <source>
        <dbReference type="ARBA" id="ARBA00004141"/>
    </source>
</evidence>
<feature type="transmembrane region" description="Helical" evidence="6">
    <location>
        <begin position="109"/>
        <end position="130"/>
    </location>
</feature>
<dbReference type="GO" id="GO:0016020">
    <property type="term" value="C:membrane"/>
    <property type="evidence" value="ECO:0007669"/>
    <property type="project" value="UniProtKB-SubCell"/>
</dbReference>
<dbReference type="OrthoDB" id="9811486at2"/>
<feature type="domain" description="EamA" evidence="7">
    <location>
        <begin position="166"/>
        <end position="302"/>
    </location>
</feature>
<proteinExistence type="inferred from homology"/>
<evidence type="ECO:0000256" key="3">
    <source>
        <dbReference type="ARBA" id="ARBA00022692"/>
    </source>
</evidence>
<organism evidence="8 9">
    <name type="scientific">Muribaculum gordoncarteri</name>
    <dbReference type="NCBI Taxonomy" id="2530390"/>
    <lineage>
        <taxon>Bacteria</taxon>
        <taxon>Pseudomonadati</taxon>
        <taxon>Bacteroidota</taxon>
        <taxon>Bacteroidia</taxon>
        <taxon>Bacteroidales</taxon>
        <taxon>Muribaculaceae</taxon>
        <taxon>Muribaculum</taxon>
    </lineage>
</organism>
<feature type="transmembrane region" description="Helical" evidence="6">
    <location>
        <begin position="165"/>
        <end position="185"/>
    </location>
</feature>
<comment type="similarity">
    <text evidence="2">Belongs to the EamA transporter family.</text>
</comment>
<dbReference type="RefSeq" id="WP_136411038.1">
    <property type="nucleotide sequence ID" value="NZ_CP039393.1"/>
</dbReference>
<reference evidence="8 9" key="1">
    <citation type="submission" date="2019-02" db="EMBL/GenBank/DDBJ databases">
        <title>Isolation and identification of novel species under the genus Muribaculum.</title>
        <authorList>
            <person name="Miyake S."/>
            <person name="Ding Y."/>
            <person name="Low A."/>
            <person name="Soh M."/>
            <person name="Seedorf H."/>
        </authorList>
    </citation>
    <scope>NUCLEOTIDE SEQUENCE [LARGE SCALE GENOMIC DNA]</scope>
    <source>
        <strain evidence="8 9">TLL-A4</strain>
    </source>
</reference>
<evidence type="ECO:0000256" key="2">
    <source>
        <dbReference type="ARBA" id="ARBA00007362"/>
    </source>
</evidence>
<feature type="domain" description="EamA" evidence="7">
    <location>
        <begin position="12"/>
        <end position="151"/>
    </location>
</feature>
<feature type="transmembrane region" description="Helical" evidence="6">
    <location>
        <begin position="82"/>
        <end position="103"/>
    </location>
</feature>
<keyword evidence="9" id="KW-1185">Reference proteome</keyword>
<dbReference type="InterPro" id="IPR037185">
    <property type="entry name" value="EmrE-like"/>
</dbReference>
<dbReference type="SUPFAM" id="SSF103481">
    <property type="entry name" value="Multidrug resistance efflux transporter EmrE"/>
    <property type="match status" value="2"/>
</dbReference>
<sequence>MTRTLSDNGAWKGHLAMLFANMVWGIMAPISKTILLTGLVSPVALSAIRIAGGALVFFIMDMILPSSIVKKEKIMRGDYMKLFLASILMIACNQGLYIMGVGLTSPIDATVMCTITPIFTMILAAILIGMPITWMKAAGVAVGLGGALMLVLSDSDSSHGSTNPVLGDILCLAAQFCAALYYVIFKDIISRYSPWTMMKWMFWFSAVTYVPCCLPWLMEVDYTSLPPFVWWSMAYIIIFASFIAYLLIPYSQRLLKPTVVSMYTYFQPVFSALLATAIGIAAFGLTKITATALIFIGVAFVTRSTTDKPQPAKQ</sequence>
<feature type="transmembrane region" description="Helical" evidence="6">
    <location>
        <begin position="269"/>
        <end position="301"/>
    </location>
</feature>
<dbReference type="PANTHER" id="PTHR32322:SF2">
    <property type="entry name" value="EAMA DOMAIN-CONTAINING PROTEIN"/>
    <property type="match status" value="1"/>
</dbReference>
<dbReference type="PANTHER" id="PTHR32322">
    <property type="entry name" value="INNER MEMBRANE TRANSPORTER"/>
    <property type="match status" value="1"/>
</dbReference>
<protein>
    <submittedName>
        <fullName evidence="8">DMT family transporter</fullName>
    </submittedName>
</protein>
<feature type="transmembrane region" description="Helical" evidence="6">
    <location>
        <begin position="197"/>
        <end position="217"/>
    </location>
</feature>